<keyword evidence="4" id="KW-1185">Reference proteome</keyword>
<gene>
    <name evidence="3" type="ORF">SAMN02745775_1333</name>
</gene>
<evidence type="ECO:0000259" key="2">
    <source>
        <dbReference type="Pfam" id="PF25954"/>
    </source>
</evidence>
<evidence type="ECO:0000313" key="4">
    <source>
        <dbReference type="Proteomes" id="UP000199473"/>
    </source>
</evidence>
<evidence type="ECO:0000313" key="3">
    <source>
        <dbReference type="EMBL" id="SFL16946.1"/>
    </source>
</evidence>
<evidence type="ECO:0000256" key="1">
    <source>
        <dbReference type="SAM" id="SignalP"/>
    </source>
</evidence>
<dbReference type="Gene3D" id="2.40.30.170">
    <property type="match status" value="1"/>
</dbReference>
<feature type="domain" description="CusB-like beta-barrel" evidence="2">
    <location>
        <begin position="205"/>
        <end position="269"/>
    </location>
</feature>
<feature type="signal peptide" evidence="1">
    <location>
        <begin position="1"/>
        <end position="22"/>
    </location>
</feature>
<sequence>MLLRFREMLCLLLLLSAHPSFAQDIWLPGYTRPLFDLNLSLPVTGRIEELLVREGDRVEPAARLLAVDSNLEAMEVRRRRAILESRAELSGALARQPLILAQLRAARSMHANGVAISREDLQARELAAIVVATEIEVRRAQKQMELVDYEIAGEVLERRSLRAPIAGRIARVMRFPGESVLANEPIIRLVVVDRLLFVGAFEARVAARFRLGASVLVSVDDVAGEVEVLGTVTLVGPVADPASGLVEVRVEFANSNESLRAGVPARLRLVD</sequence>
<dbReference type="GO" id="GO:1990281">
    <property type="term" value="C:efflux pump complex"/>
    <property type="evidence" value="ECO:0007669"/>
    <property type="project" value="TreeGrafter"/>
</dbReference>
<dbReference type="PANTHER" id="PTHR30469:SF15">
    <property type="entry name" value="HLYD FAMILY OF SECRETION PROTEINS"/>
    <property type="match status" value="1"/>
</dbReference>
<reference evidence="3 4" key="1">
    <citation type="submission" date="2016-10" db="EMBL/GenBank/DDBJ databases">
        <authorList>
            <person name="de Groot N.N."/>
        </authorList>
    </citation>
    <scope>NUCLEOTIDE SEQUENCE [LARGE SCALE GENOMIC DNA]</scope>
    <source>
        <strain evidence="3 4">DSM 19981</strain>
    </source>
</reference>
<feature type="chain" id="PRO_5011699195" evidence="1">
    <location>
        <begin position="23"/>
        <end position="271"/>
    </location>
</feature>
<organism evidence="3 4">
    <name type="scientific">Falsiroseomonas stagni DSM 19981</name>
    <dbReference type="NCBI Taxonomy" id="1123062"/>
    <lineage>
        <taxon>Bacteria</taxon>
        <taxon>Pseudomonadati</taxon>
        <taxon>Pseudomonadota</taxon>
        <taxon>Alphaproteobacteria</taxon>
        <taxon>Acetobacterales</taxon>
        <taxon>Roseomonadaceae</taxon>
        <taxon>Falsiroseomonas</taxon>
    </lineage>
</organism>
<dbReference type="PANTHER" id="PTHR30469">
    <property type="entry name" value="MULTIDRUG RESISTANCE PROTEIN MDTA"/>
    <property type="match status" value="1"/>
</dbReference>
<name>A0A1I4FJE0_9PROT</name>
<keyword evidence="1" id="KW-0732">Signal</keyword>
<dbReference type="Pfam" id="PF25954">
    <property type="entry name" value="Beta-barrel_RND_2"/>
    <property type="match status" value="1"/>
</dbReference>
<dbReference type="SUPFAM" id="SSF111369">
    <property type="entry name" value="HlyD-like secretion proteins"/>
    <property type="match status" value="1"/>
</dbReference>
<dbReference type="AlphaFoldDB" id="A0A1I4FJE0"/>
<dbReference type="InterPro" id="IPR058792">
    <property type="entry name" value="Beta-barrel_RND_2"/>
</dbReference>
<dbReference type="Gene3D" id="2.40.50.100">
    <property type="match status" value="1"/>
</dbReference>
<protein>
    <submittedName>
        <fullName evidence="3">Barrel-sandwich domain of CusB or HlyD membrane-fusion</fullName>
    </submittedName>
</protein>
<proteinExistence type="predicted"/>
<accession>A0A1I4FJE0</accession>
<dbReference type="OrthoDB" id="8794034at2"/>
<dbReference type="GO" id="GO:0015562">
    <property type="term" value="F:efflux transmembrane transporter activity"/>
    <property type="evidence" value="ECO:0007669"/>
    <property type="project" value="TreeGrafter"/>
</dbReference>
<dbReference type="RefSeq" id="WP_092963639.1">
    <property type="nucleotide sequence ID" value="NZ_FOSQ01000033.1"/>
</dbReference>
<dbReference type="STRING" id="1123062.SAMN02745775_1333"/>
<dbReference type="Proteomes" id="UP000199473">
    <property type="component" value="Unassembled WGS sequence"/>
</dbReference>
<dbReference type="EMBL" id="FOSQ01000033">
    <property type="protein sequence ID" value="SFL16946.1"/>
    <property type="molecule type" value="Genomic_DNA"/>
</dbReference>